<dbReference type="SUPFAM" id="SSF55394">
    <property type="entry name" value="Bactericidal permeability-increasing protein, BPI"/>
    <property type="match status" value="2"/>
</dbReference>
<dbReference type="CDD" id="cd00025">
    <property type="entry name" value="BPI1"/>
    <property type="match status" value="1"/>
</dbReference>
<dbReference type="InterPro" id="IPR045897">
    <property type="entry name" value="BPI/LBP_pln"/>
</dbReference>
<dbReference type="SMART" id="SM00328">
    <property type="entry name" value="BPI1"/>
    <property type="match status" value="1"/>
</dbReference>
<keyword evidence="1" id="KW-0325">Glycoprotein</keyword>
<feature type="domain" description="Lipid-binding serum glycoprotein N-terminal" evidence="4">
    <location>
        <begin position="46"/>
        <end position="272"/>
    </location>
</feature>
<feature type="domain" description="Lipid-binding serum glycoprotein C-terminal" evidence="5">
    <location>
        <begin position="329"/>
        <end position="525"/>
    </location>
</feature>
<keyword evidence="3" id="KW-0732">Signal</keyword>
<evidence type="ECO:0000256" key="1">
    <source>
        <dbReference type="ARBA" id="ARBA00023180"/>
    </source>
</evidence>
<dbReference type="FunFam" id="3.15.10.10:FF:000001">
    <property type="entry name" value="phospholipid transfer protein-like"/>
    <property type="match status" value="1"/>
</dbReference>
<feature type="chain" id="PRO_5023114938" description="Lipid-binding serum glycoprotein C-terminal domain-containing protein" evidence="3">
    <location>
        <begin position="24"/>
        <end position="549"/>
    </location>
</feature>
<dbReference type="SMART" id="SM00329">
    <property type="entry name" value="BPI2"/>
    <property type="match status" value="1"/>
</dbReference>
<dbReference type="AlphaFoldDB" id="A0A5C7HF40"/>
<dbReference type="PANTHER" id="PTHR46801:SF6">
    <property type="entry name" value="LIPID-BINDING SERUM GLYCOPROTEIN C-TERMINAL DOMAIN-CONTAINING PROTEIN"/>
    <property type="match status" value="1"/>
</dbReference>
<protein>
    <recommendedName>
        <fullName evidence="8">Lipid-binding serum glycoprotein C-terminal domain-containing protein</fullName>
    </recommendedName>
</protein>
<reference evidence="7" key="1">
    <citation type="journal article" date="2019" name="Gigascience">
        <title>De novo genome assembly of the endangered Acer yangbiense, a plant species with extremely small populations endemic to Yunnan Province, China.</title>
        <authorList>
            <person name="Yang J."/>
            <person name="Wariss H.M."/>
            <person name="Tao L."/>
            <person name="Zhang R."/>
            <person name="Yun Q."/>
            <person name="Hollingsworth P."/>
            <person name="Dao Z."/>
            <person name="Luo G."/>
            <person name="Guo H."/>
            <person name="Ma Y."/>
            <person name="Sun W."/>
        </authorList>
    </citation>
    <scope>NUCLEOTIDE SEQUENCE [LARGE SCALE GENOMIC DNA]</scope>
    <source>
        <strain evidence="7">cv. Malutang</strain>
    </source>
</reference>
<evidence type="ECO:0008006" key="8">
    <source>
        <dbReference type="Google" id="ProtNLM"/>
    </source>
</evidence>
<keyword evidence="7" id="KW-1185">Reference proteome</keyword>
<comment type="similarity">
    <text evidence="2">Belongs to the BPI/LBP/Plunc superfamily. BPI/LBP (TC 1.C.40) family.</text>
</comment>
<dbReference type="OrthoDB" id="10255543at2759"/>
<proteinExistence type="inferred from homology"/>
<dbReference type="Gene3D" id="3.15.10.10">
    <property type="entry name" value="Bactericidal permeability-increasing protein, domain 1"/>
    <property type="match status" value="1"/>
</dbReference>
<organism evidence="6 7">
    <name type="scientific">Acer yangbiense</name>
    <dbReference type="NCBI Taxonomy" id="1000413"/>
    <lineage>
        <taxon>Eukaryota</taxon>
        <taxon>Viridiplantae</taxon>
        <taxon>Streptophyta</taxon>
        <taxon>Embryophyta</taxon>
        <taxon>Tracheophyta</taxon>
        <taxon>Spermatophyta</taxon>
        <taxon>Magnoliopsida</taxon>
        <taxon>eudicotyledons</taxon>
        <taxon>Gunneridae</taxon>
        <taxon>Pentapetalae</taxon>
        <taxon>rosids</taxon>
        <taxon>malvids</taxon>
        <taxon>Sapindales</taxon>
        <taxon>Sapindaceae</taxon>
        <taxon>Hippocastanoideae</taxon>
        <taxon>Acereae</taxon>
        <taxon>Acer</taxon>
    </lineage>
</organism>
<evidence type="ECO:0000313" key="7">
    <source>
        <dbReference type="Proteomes" id="UP000323000"/>
    </source>
</evidence>
<dbReference type="PANTHER" id="PTHR46801">
    <property type="entry name" value="OS06G0309200 PROTEIN"/>
    <property type="match status" value="1"/>
</dbReference>
<dbReference type="Proteomes" id="UP000323000">
    <property type="component" value="Chromosome 9"/>
</dbReference>
<dbReference type="Gene3D" id="3.15.20.10">
    <property type="entry name" value="Bactericidal permeability-increasing protein, domain 2"/>
    <property type="match status" value="1"/>
</dbReference>
<accession>A0A5C7HF40</accession>
<evidence type="ECO:0000259" key="4">
    <source>
        <dbReference type="SMART" id="SM00328"/>
    </source>
</evidence>
<dbReference type="CDD" id="cd00026">
    <property type="entry name" value="BPI2"/>
    <property type="match status" value="1"/>
</dbReference>
<sequence length="549" mass="60340">MKTLKKSSAFPLLLLLIASSSLCIPTSHSLAHVRSTDQESFTSVVISQKGLDFVKDLLITQAISSMIPLRLPKIEKTVKIPVIGNVHMVASNITIYNINVLSSYVKPGDSGVVIVASGATCNLSMNWSYKYSTWVLVPIQISDKGSASVQVEGMEVGLTLGLENRKGTLKLSLEDCGCYVKDISIKLNGGASWLYQGMVDAFDEKIGSAVENAITKKLKEGILKLDSFLQALPKDVPVDDHASLNVTFVDNPVLSNSSIGFDINGLFTARENFLFPYRLKNLQPSVLCPDQSKMLGISLDEAVFNSASVLYYDVSLENLTYYSNISTCSFSTSLSLFAVYIFRRKLSFPCQAEFMQWIVDKVPDQSLLNTAGWRFIIPQLYKKYPKDDMDLNISLSSPPVIRISEHNIDAIVYADLIIDVLEADKVIPVVCISLVIRGSGSVKILGNKLGGSVKLNDFTMALKWSQVGNLHMNLIQPIMWTAIQTVFLPYVNAHLGQGFPLPIIHGFTLKNGEIICSNSGITICSDVKYTPSRMVKSYAQTLVSRFAAL</sequence>
<dbReference type="Pfam" id="PF02886">
    <property type="entry name" value="LBP_BPI_CETP_C"/>
    <property type="match status" value="1"/>
</dbReference>
<evidence type="ECO:0000256" key="2">
    <source>
        <dbReference type="ARBA" id="ARBA00060933"/>
    </source>
</evidence>
<dbReference type="EMBL" id="VAHF01000009">
    <property type="protein sequence ID" value="TXG55449.1"/>
    <property type="molecule type" value="Genomic_DNA"/>
</dbReference>
<evidence type="ECO:0000313" key="6">
    <source>
        <dbReference type="EMBL" id="TXG55449.1"/>
    </source>
</evidence>
<evidence type="ECO:0000259" key="5">
    <source>
        <dbReference type="SMART" id="SM00329"/>
    </source>
</evidence>
<dbReference type="InterPro" id="IPR017942">
    <property type="entry name" value="Lipid-bd_serum_glycop_N"/>
</dbReference>
<dbReference type="InterPro" id="IPR001124">
    <property type="entry name" value="Lipid-bd_serum_glycop_C"/>
</dbReference>
<gene>
    <name evidence="6" type="ORF">EZV62_020705</name>
</gene>
<dbReference type="Pfam" id="PF01273">
    <property type="entry name" value="LBP_BPI_CETP"/>
    <property type="match status" value="1"/>
</dbReference>
<evidence type="ECO:0000256" key="3">
    <source>
        <dbReference type="SAM" id="SignalP"/>
    </source>
</evidence>
<dbReference type="GO" id="GO:0008289">
    <property type="term" value="F:lipid binding"/>
    <property type="evidence" value="ECO:0007669"/>
    <property type="project" value="InterPro"/>
</dbReference>
<feature type="signal peptide" evidence="3">
    <location>
        <begin position="1"/>
        <end position="23"/>
    </location>
</feature>
<comment type="caution">
    <text evidence="6">The sequence shown here is derived from an EMBL/GenBank/DDBJ whole genome shotgun (WGS) entry which is preliminary data.</text>
</comment>
<name>A0A5C7HF40_9ROSI</name>
<dbReference type="InterPro" id="IPR017943">
    <property type="entry name" value="Bactericidal_perm-incr_a/b_dom"/>
</dbReference>